<evidence type="ECO:0000256" key="4">
    <source>
        <dbReference type="ARBA" id="ARBA00004279"/>
    </source>
</evidence>
<evidence type="ECO:0000256" key="20">
    <source>
        <dbReference type="PROSITE-ProRule" id="PRU00740"/>
    </source>
</evidence>
<dbReference type="InterPro" id="IPR002000">
    <property type="entry name" value="Lysosome-assoc_membr_glycop"/>
</dbReference>
<protein>
    <recommendedName>
        <fullName evidence="18">Lysosome-associated membrane glycoprotein 5</fullName>
    </recommendedName>
    <alternativeName>
        <fullName evidence="19">Lysosome-associated membrane protein 5</fullName>
    </alternativeName>
</protein>
<evidence type="ECO:0000256" key="5">
    <source>
        <dbReference type="ARBA" id="ARBA00009644"/>
    </source>
</evidence>
<keyword evidence="12" id="KW-0325">Glycoprotein</keyword>
<dbReference type="GO" id="GO:0005765">
    <property type="term" value="C:lysosomal membrane"/>
    <property type="evidence" value="ECO:0007669"/>
    <property type="project" value="TreeGrafter"/>
</dbReference>
<dbReference type="GO" id="GO:0031902">
    <property type="term" value="C:late endosome membrane"/>
    <property type="evidence" value="ECO:0007669"/>
    <property type="project" value="TreeGrafter"/>
</dbReference>
<comment type="function">
    <text evidence="16">Plays a role in short-term synaptic plasticity in a subset of GABAergic neurons in the brain.</text>
</comment>
<evidence type="ECO:0000256" key="19">
    <source>
        <dbReference type="ARBA" id="ARBA00076257"/>
    </source>
</evidence>
<dbReference type="PROSITE" id="PS51407">
    <property type="entry name" value="LAMP_3"/>
    <property type="match status" value="1"/>
</dbReference>
<evidence type="ECO:0000256" key="18">
    <source>
        <dbReference type="ARBA" id="ARBA00074379"/>
    </source>
</evidence>
<dbReference type="PANTHER" id="PTHR11506:SF35">
    <property type="entry name" value="LYSOSOME-ASSOCIATED MEMBRANE GLYCOPROTEIN 5"/>
    <property type="match status" value="1"/>
</dbReference>
<evidence type="ECO:0000256" key="16">
    <source>
        <dbReference type="ARBA" id="ARBA00053950"/>
    </source>
</evidence>
<keyword evidence="6 20" id="KW-0812">Transmembrane</keyword>
<sequence>MFSTKYIICTTLLLCWSLTVQAQLDANLKNANIPKSVSPDVPIDENVTNASTTSSTTTTAATTTTTQEPITSTTTTAKPTPTTSTTSTTTEAPSTTTPSPVPTTTPKPTPFPAPSVGTWNSSCIALKMAAQLNFTYETKENKLATGLYNIPSDAKVEDFSCENKTIQSIELMWGPDEAKHSLTLTFEKVNGSSVLSTISIHLPLLSDNFPDAKENETILMTHTKPEFSTPEKMSYHCTRVQKFNLTENIGDVKAKGVISVSQVQAEAFRVSNTTAFSTVHDCDSSETSDVVPIAVGIALAALILVVLISYLCARRRSTSRGYMSF</sequence>
<dbReference type="AlphaFoldDB" id="A0A6J2TFJ4"/>
<organism evidence="26 27">
    <name type="scientific">Drosophila lebanonensis</name>
    <name type="common">Fruit fly</name>
    <name type="synonym">Scaptodrosophila lebanonensis</name>
    <dbReference type="NCBI Taxonomy" id="7225"/>
    <lineage>
        <taxon>Eukaryota</taxon>
        <taxon>Metazoa</taxon>
        <taxon>Ecdysozoa</taxon>
        <taxon>Arthropoda</taxon>
        <taxon>Hexapoda</taxon>
        <taxon>Insecta</taxon>
        <taxon>Pterygota</taxon>
        <taxon>Neoptera</taxon>
        <taxon>Endopterygota</taxon>
        <taxon>Diptera</taxon>
        <taxon>Brachycera</taxon>
        <taxon>Muscomorpha</taxon>
        <taxon>Ephydroidea</taxon>
        <taxon>Drosophilidae</taxon>
        <taxon>Scaptodrosophila</taxon>
    </lineage>
</organism>
<feature type="signal peptide" evidence="23">
    <location>
        <begin position="1"/>
        <end position="22"/>
    </location>
</feature>
<comment type="subcellular location">
    <subcellularLocation>
        <location evidence="4">Cell projection</location>
        <location evidence="4">Dendrite</location>
    </subcellularLocation>
    <subcellularLocation>
        <location evidence="17">Cell projection</location>
        <location evidence="17">Growth cone membrane</location>
        <topology evidence="17">Single-pass type I membrane protein</topology>
    </subcellularLocation>
    <subcellularLocation>
        <location evidence="15">Cytoplasmic vesicle</location>
        <location evidence="15">Secretory vesicle</location>
        <location evidence="15">Synaptic vesicle membrane</location>
        <topology evidence="15">Single-pass type I membrane protein</topology>
    </subcellularLocation>
    <subcellularLocation>
        <location evidence="2">Early endosome membrane</location>
        <topology evidence="2">Single-pass type I membrane protein</topology>
    </subcellularLocation>
    <subcellularLocation>
        <location evidence="1">Endoplasmic reticulum-Golgi intermediate compartment membrane</location>
        <topology evidence="1">Single-pass type I membrane protein</topology>
    </subcellularLocation>
    <subcellularLocation>
        <location evidence="20">Membrane</location>
        <topology evidence="20">Single-pass type I membrane protein</topology>
    </subcellularLocation>
    <subcellularLocation>
        <location evidence="3">Recycling endosome</location>
    </subcellularLocation>
</comment>
<evidence type="ECO:0000256" key="23">
    <source>
        <dbReference type="SAM" id="SignalP"/>
    </source>
</evidence>
<dbReference type="InterPro" id="IPR048524">
    <property type="entry name" value="Lamp2-like_TM"/>
</dbReference>
<evidence type="ECO:0000313" key="26">
    <source>
        <dbReference type="Proteomes" id="UP000504634"/>
    </source>
</evidence>
<feature type="compositionally biased region" description="Pro residues" evidence="21">
    <location>
        <begin position="99"/>
        <end position="112"/>
    </location>
</feature>
<dbReference type="GeneID" id="115624797"/>
<evidence type="ECO:0000256" key="3">
    <source>
        <dbReference type="ARBA" id="ARBA00004172"/>
    </source>
</evidence>
<evidence type="ECO:0000256" key="9">
    <source>
        <dbReference type="ARBA" id="ARBA00022989"/>
    </source>
</evidence>
<feature type="region of interest" description="Disordered" evidence="21">
    <location>
        <begin position="32"/>
        <end position="112"/>
    </location>
</feature>
<dbReference type="GO" id="GO:0072594">
    <property type="term" value="P:establishment of protein localization to organelle"/>
    <property type="evidence" value="ECO:0007669"/>
    <property type="project" value="TreeGrafter"/>
</dbReference>
<keyword evidence="20" id="KW-1015">Disulfide bond</keyword>
<dbReference type="Pfam" id="PF21222">
    <property type="entry name" value="Lamp2_2nd"/>
    <property type="match status" value="1"/>
</dbReference>
<keyword evidence="8" id="KW-0967">Endosome</keyword>
<evidence type="ECO:0000256" key="6">
    <source>
        <dbReference type="ARBA" id="ARBA00022692"/>
    </source>
</evidence>
<keyword evidence="7 23" id="KW-0732">Signal</keyword>
<dbReference type="Gene3D" id="2.40.160.110">
    <property type="match status" value="1"/>
</dbReference>
<evidence type="ECO:0000256" key="15">
    <source>
        <dbReference type="ARBA" id="ARBA00029428"/>
    </source>
</evidence>
<evidence type="ECO:0000256" key="22">
    <source>
        <dbReference type="SAM" id="Phobius"/>
    </source>
</evidence>
<dbReference type="RefSeq" id="XP_030375501.1">
    <property type="nucleotide sequence ID" value="XM_030519641.1"/>
</dbReference>
<dbReference type="InterPro" id="IPR048528">
    <property type="entry name" value="Lamp2-like_luminal"/>
</dbReference>
<feature type="compositionally biased region" description="Low complexity" evidence="21">
    <location>
        <begin position="48"/>
        <end position="98"/>
    </location>
</feature>
<keyword evidence="10" id="KW-0770">Synapse</keyword>
<keyword evidence="11 20" id="KW-0472">Membrane</keyword>
<keyword evidence="26" id="KW-1185">Reference proteome</keyword>
<evidence type="ECO:0000256" key="11">
    <source>
        <dbReference type="ARBA" id="ARBA00023136"/>
    </source>
</evidence>
<comment type="similarity">
    <text evidence="5 20">Belongs to the LAMP family.</text>
</comment>
<evidence type="ECO:0000256" key="7">
    <source>
        <dbReference type="ARBA" id="ARBA00022729"/>
    </source>
</evidence>
<evidence type="ECO:0000259" key="25">
    <source>
        <dbReference type="Pfam" id="PF21222"/>
    </source>
</evidence>
<dbReference type="Pfam" id="PF01299">
    <property type="entry name" value="Lamp2-like_luminal"/>
    <property type="match status" value="1"/>
</dbReference>
<comment type="caution">
    <text evidence="20">Lacks conserved residue(s) required for the propagation of feature annotation.</text>
</comment>
<evidence type="ECO:0000256" key="21">
    <source>
        <dbReference type="SAM" id="MobiDB-lite"/>
    </source>
</evidence>
<feature type="disulfide bond" evidence="20">
    <location>
        <begin position="123"/>
        <end position="161"/>
    </location>
</feature>
<feature type="chain" id="PRO_5027115458" description="Lysosome-associated membrane glycoprotein 5" evidence="23">
    <location>
        <begin position="23"/>
        <end position="325"/>
    </location>
</feature>
<dbReference type="PRINTS" id="PR00336">
    <property type="entry name" value="LYSASSOCTDMP"/>
</dbReference>
<keyword evidence="9 22" id="KW-1133">Transmembrane helix</keyword>
<name>A0A6J2TFJ4_DROLE</name>
<evidence type="ECO:0000259" key="24">
    <source>
        <dbReference type="Pfam" id="PF01299"/>
    </source>
</evidence>
<dbReference type="PANTHER" id="PTHR11506">
    <property type="entry name" value="LYSOSOME-ASSOCIATED MEMBRANE GLYCOPROTEIN"/>
    <property type="match status" value="1"/>
</dbReference>
<evidence type="ECO:0000256" key="12">
    <source>
        <dbReference type="ARBA" id="ARBA00023180"/>
    </source>
</evidence>
<evidence type="ECO:0000313" key="27">
    <source>
        <dbReference type="RefSeq" id="XP_030375501.1"/>
    </source>
</evidence>
<feature type="transmembrane region" description="Helical" evidence="22">
    <location>
        <begin position="290"/>
        <end position="313"/>
    </location>
</feature>
<dbReference type="GO" id="GO:0005886">
    <property type="term" value="C:plasma membrane"/>
    <property type="evidence" value="ECO:0007669"/>
    <property type="project" value="UniProtKB-SubCell"/>
</dbReference>
<reference evidence="27" key="1">
    <citation type="submission" date="2025-08" db="UniProtKB">
        <authorList>
            <consortium name="RefSeq"/>
        </authorList>
    </citation>
    <scope>IDENTIFICATION</scope>
    <source>
        <strain evidence="27">11010-0011.00</strain>
        <tissue evidence="27">Whole body</tissue>
    </source>
</reference>
<evidence type="ECO:0000256" key="1">
    <source>
        <dbReference type="ARBA" id="ARBA00004151"/>
    </source>
</evidence>
<evidence type="ECO:0000256" key="17">
    <source>
        <dbReference type="ARBA" id="ARBA00060492"/>
    </source>
</evidence>
<evidence type="ECO:0000256" key="8">
    <source>
        <dbReference type="ARBA" id="ARBA00022753"/>
    </source>
</evidence>
<evidence type="ECO:0000256" key="10">
    <source>
        <dbReference type="ARBA" id="ARBA00023018"/>
    </source>
</evidence>
<dbReference type="OrthoDB" id="6232933at2759"/>
<accession>A0A6J2TFJ4</accession>
<keyword evidence="14" id="KW-0968">Cytoplasmic vesicle</keyword>
<evidence type="ECO:0000256" key="14">
    <source>
        <dbReference type="ARBA" id="ARBA00023329"/>
    </source>
</evidence>
<proteinExistence type="inferred from homology"/>
<evidence type="ECO:0000256" key="13">
    <source>
        <dbReference type="ARBA" id="ARBA00023273"/>
    </source>
</evidence>
<dbReference type="Proteomes" id="UP000504634">
    <property type="component" value="Unplaced"/>
</dbReference>
<keyword evidence="13" id="KW-0966">Cell projection</keyword>
<feature type="domain" description="Lysosome-associated membrane glycoprotein 2-like transmembrane" evidence="25">
    <location>
        <begin position="291"/>
        <end position="318"/>
    </location>
</feature>
<feature type="domain" description="Lysosome-associated membrane glycoprotein 2-like luminal" evidence="24">
    <location>
        <begin position="118"/>
        <end position="269"/>
    </location>
</feature>
<gene>
    <name evidence="27" type="primary">LOC115624797</name>
</gene>
<evidence type="ECO:0000256" key="2">
    <source>
        <dbReference type="ARBA" id="ARBA00004158"/>
    </source>
</evidence>